<evidence type="ECO:0000313" key="2">
    <source>
        <dbReference type="EMBL" id="KFK25445.1"/>
    </source>
</evidence>
<gene>
    <name evidence="2" type="ordered locus">AALP_Aa8g116100</name>
</gene>
<reference evidence="3" key="1">
    <citation type="journal article" date="2015" name="Nat. Plants">
        <title>Genome expansion of Arabis alpina linked with retrotransposition and reduced symmetric DNA methylation.</title>
        <authorList>
            <person name="Willing E.M."/>
            <person name="Rawat V."/>
            <person name="Mandakova T."/>
            <person name="Maumus F."/>
            <person name="James G.V."/>
            <person name="Nordstroem K.J."/>
            <person name="Becker C."/>
            <person name="Warthmann N."/>
            <person name="Chica C."/>
            <person name="Szarzynska B."/>
            <person name="Zytnicki M."/>
            <person name="Albani M.C."/>
            <person name="Kiefer C."/>
            <person name="Bergonzi S."/>
            <person name="Castaings L."/>
            <person name="Mateos J.L."/>
            <person name="Berns M.C."/>
            <person name="Bujdoso N."/>
            <person name="Piofczyk T."/>
            <person name="de Lorenzo L."/>
            <person name="Barrero-Sicilia C."/>
            <person name="Mateos I."/>
            <person name="Piednoel M."/>
            <person name="Hagmann J."/>
            <person name="Chen-Min-Tao R."/>
            <person name="Iglesias-Fernandez R."/>
            <person name="Schuster S.C."/>
            <person name="Alonso-Blanco C."/>
            <person name="Roudier F."/>
            <person name="Carbonero P."/>
            <person name="Paz-Ares J."/>
            <person name="Davis S.J."/>
            <person name="Pecinka A."/>
            <person name="Quesneville H."/>
            <person name="Colot V."/>
            <person name="Lysak M.A."/>
            <person name="Weigel D."/>
            <person name="Coupland G."/>
            <person name="Schneeberger K."/>
        </authorList>
    </citation>
    <scope>NUCLEOTIDE SEQUENCE [LARGE SCALE GENOMIC DNA]</scope>
    <source>
        <strain evidence="3">cv. Pajares</strain>
    </source>
</reference>
<feature type="domain" description="FBD" evidence="1">
    <location>
        <begin position="73"/>
        <end position="144"/>
    </location>
</feature>
<dbReference type="OMA" id="CDRISEY"/>
<evidence type="ECO:0000259" key="1">
    <source>
        <dbReference type="SMART" id="SM00579"/>
    </source>
</evidence>
<dbReference type="AlphaFoldDB" id="A0A087G6E3"/>
<dbReference type="InterPro" id="IPR006566">
    <property type="entry name" value="FBD"/>
</dbReference>
<dbReference type="Gene3D" id="3.80.10.10">
    <property type="entry name" value="Ribonuclease Inhibitor"/>
    <property type="match status" value="1"/>
</dbReference>
<dbReference type="SUPFAM" id="SSF52047">
    <property type="entry name" value="RNI-like"/>
    <property type="match status" value="1"/>
</dbReference>
<dbReference type="InterPro" id="IPR032675">
    <property type="entry name" value="LRR_dom_sf"/>
</dbReference>
<dbReference type="EMBL" id="CM002876">
    <property type="protein sequence ID" value="KFK25445.1"/>
    <property type="molecule type" value="Genomic_DNA"/>
</dbReference>
<dbReference type="PANTHER" id="PTHR31900">
    <property type="entry name" value="F-BOX/RNI SUPERFAMILY PROTEIN-RELATED"/>
    <property type="match status" value="1"/>
</dbReference>
<evidence type="ECO:0000313" key="3">
    <source>
        <dbReference type="Proteomes" id="UP000029120"/>
    </source>
</evidence>
<dbReference type="Proteomes" id="UP000029120">
    <property type="component" value="Chromosome 8"/>
</dbReference>
<organism evidence="2 3">
    <name type="scientific">Arabis alpina</name>
    <name type="common">Alpine rock-cress</name>
    <dbReference type="NCBI Taxonomy" id="50452"/>
    <lineage>
        <taxon>Eukaryota</taxon>
        <taxon>Viridiplantae</taxon>
        <taxon>Streptophyta</taxon>
        <taxon>Embryophyta</taxon>
        <taxon>Tracheophyta</taxon>
        <taxon>Spermatophyta</taxon>
        <taxon>Magnoliopsida</taxon>
        <taxon>eudicotyledons</taxon>
        <taxon>Gunneridae</taxon>
        <taxon>Pentapetalae</taxon>
        <taxon>rosids</taxon>
        <taxon>malvids</taxon>
        <taxon>Brassicales</taxon>
        <taxon>Brassicaceae</taxon>
        <taxon>Arabideae</taxon>
        <taxon>Arabis</taxon>
    </lineage>
</organism>
<dbReference type="SMART" id="SM00579">
    <property type="entry name" value="FBD"/>
    <property type="match status" value="1"/>
</dbReference>
<sequence length="144" mass="16636">MIISSHTLEVLYRYSKLEFIPKFYYLYHLEAAFSNYSLQFFPAFLESCPNLKSLILDGFFSVPCDLTSGKVPRCLTSTLEYVTIKNLQSFEEETGINLVNYFLENSVVLEKLNLSYYPKPSSDLESIMKRFTSIELSGCQVFID</sequence>
<name>A0A087G6E3_ARAAL</name>
<keyword evidence="3" id="KW-1185">Reference proteome</keyword>
<dbReference type="OrthoDB" id="1112160at2759"/>
<dbReference type="PANTHER" id="PTHR31900:SF33">
    <property type="entry name" value="PROTEIN WITH RNI-LIKE_FBD-LIKE DOMAIN"/>
    <property type="match status" value="1"/>
</dbReference>
<proteinExistence type="predicted"/>
<protein>
    <recommendedName>
        <fullName evidence="1">FBD domain-containing protein</fullName>
    </recommendedName>
</protein>
<dbReference type="Gramene" id="KFK25445">
    <property type="protein sequence ID" value="KFK25445"/>
    <property type="gene ID" value="AALP_AA8G116100"/>
</dbReference>
<accession>A0A087G6E3</accession>
<dbReference type="InterPro" id="IPR050232">
    <property type="entry name" value="FBL13/AtMIF1-like"/>
</dbReference>
<dbReference type="Pfam" id="PF08387">
    <property type="entry name" value="FBD"/>
    <property type="match status" value="1"/>
</dbReference>